<dbReference type="GO" id="GO:0032797">
    <property type="term" value="C:SMN complex"/>
    <property type="evidence" value="ECO:0007669"/>
    <property type="project" value="UniProtKB-UniRule"/>
</dbReference>
<keyword evidence="4 7" id="KW-0508">mRNA splicing</keyword>
<evidence type="ECO:0000256" key="3">
    <source>
        <dbReference type="ARBA" id="ARBA00022664"/>
    </source>
</evidence>
<keyword evidence="2 7" id="KW-0963">Cytoplasm</keyword>
<keyword evidence="3 7" id="KW-0507">mRNA processing</keyword>
<evidence type="ECO:0000256" key="7">
    <source>
        <dbReference type="PIRNR" id="PIRNR038038"/>
    </source>
</evidence>
<evidence type="ECO:0000256" key="4">
    <source>
        <dbReference type="ARBA" id="ARBA00023187"/>
    </source>
</evidence>
<comment type="similarity">
    <text evidence="5 7">Belongs to the gemin-2 family.</text>
</comment>
<dbReference type="Gene3D" id="1.20.58.1070">
    <property type="match status" value="1"/>
</dbReference>
<keyword evidence="8" id="KW-1185">Reference proteome</keyword>
<dbReference type="Pfam" id="PF04938">
    <property type="entry name" value="SIP1"/>
    <property type="match status" value="1"/>
</dbReference>
<evidence type="ECO:0000256" key="1">
    <source>
        <dbReference type="ARBA" id="ARBA00004496"/>
    </source>
</evidence>
<comment type="subunit">
    <text evidence="7">Part of the core SMN complex.</text>
</comment>
<evidence type="ECO:0000313" key="8">
    <source>
        <dbReference type="Proteomes" id="UP000095287"/>
    </source>
</evidence>
<evidence type="ECO:0000256" key="5">
    <source>
        <dbReference type="ARBA" id="ARBA00025758"/>
    </source>
</evidence>
<dbReference type="WBParaSite" id="L893_g15157.t1">
    <property type="protein sequence ID" value="L893_g15157.t1"/>
    <property type="gene ID" value="L893_g15157"/>
</dbReference>
<evidence type="ECO:0000256" key="2">
    <source>
        <dbReference type="ARBA" id="ARBA00022490"/>
    </source>
</evidence>
<dbReference type="GO" id="GO:0000245">
    <property type="term" value="P:spliceosomal complex assembly"/>
    <property type="evidence" value="ECO:0007669"/>
    <property type="project" value="UniProtKB-UniRule"/>
</dbReference>
<protein>
    <recommendedName>
        <fullName evidence="6 7">Gem-associated protein 2</fullName>
    </recommendedName>
</protein>
<evidence type="ECO:0000313" key="9">
    <source>
        <dbReference type="WBParaSite" id="L893_g15157.t1"/>
    </source>
</evidence>
<name>A0A1I7YD64_9BILA</name>
<dbReference type="InterPro" id="IPR035426">
    <property type="entry name" value="Gemin2/Brr1"/>
</dbReference>
<dbReference type="GO" id="GO:0005681">
    <property type="term" value="C:spliceosomal complex"/>
    <property type="evidence" value="ECO:0007669"/>
    <property type="project" value="UniProtKB-UniRule"/>
</dbReference>
<comment type="subcellular location">
    <subcellularLocation>
        <location evidence="1">Cytoplasm</location>
    </subcellularLocation>
</comment>
<organism evidence="8 9">
    <name type="scientific">Steinernema glaseri</name>
    <dbReference type="NCBI Taxonomy" id="37863"/>
    <lineage>
        <taxon>Eukaryota</taxon>
        <taxon>Metazoa</taxon>
        <taxon>Ecdysozoa</taxon>
        <taxon>Nematoda</taxon>
        <taxon>Chromadorea</taxon>
        <taxon>Rhabditida</taxon>
        <taxon>Tylenchina</taxon>
        <taxon>Panagrolaimomorpha</taxon>
        <taxon>Strongyloidoidea</taxon>
        <taxon>Steinernematidae</taxon>
        <taxon>Steinernema</taxon>
    </lineage>
</organism>
<dbReference type="PIRSF" id="PIRSF038038">
    <property type="entry name" value="SMN_Gemin2"/>
    <property type="match status" value="1"/>
</dbReference>
<dbReference type="PANTHER" id="PTHR12794:SF0">
    <property type="entry name" value="GEM-ASSOCIATED PROTEIN 2"/>
    <property type="match status" value="1"/>
</dbReference>
<dbReference type="AlphaFoldDB" id="A0A1I7YD64"/>
<sequence length="253" mass="28918">MAQDQEKKFVELDNFNPSAVDLTAPPTNARQYLRQVVAGRKHEAAVVAVHLEEDEKQPASPLKLCVADPSASATCAFLPDKQWRKSRLELFRKGRDRAESMKKCHEKALKLKWPEKATPDQWKALLFEKPHEGVEEAAESTKSLHAHHKGTPPLVSVLLSLKQPQINNLIEMMSEWYLEDGHSRALFEWLFALLLFVDQPIHADTCSALRQIAKEVRIQRSTLGEEDQDLIRELTFIIVIIAEYFTQKDLMDV</sequence>
<proteinExistence type="inferred from homology"/>
<accession>A0A1I7YD64</accession>
<dbReference type="GO" id="GO:0000387">
    <property type="term" value="P:spliceosomal snRNP assembly"/>
    <property type="evidence" value="ECO:0007669"/>
    <property type="project" value="UniProtKB-UniRule"/>
</dbReference>
<comment type="function">
    <text evidence="7">The SMN complex catalyzes the assembly of small nuclear ribonucleoproteins (snRNPs), the building blocks of the spliceosome, and thereby plays an important role in the splicing of cellular pre-mRNAs.</text>
</comment>
<reference evidence="9" key="1">
    <citation type="submission" date="2016-11" db="UniProtKB">
        <authorList>
            <consortium name="WormBaseParasite"/>
        </authorList>
    </citation>
    <scope>IDENTIFICATION</scope>
</reference>
<evidence type="ECO:0000256" key="6">
    <source>
        <dbReference type="ARBA" id="ARBA00047179"/>
    </source>
</evidence>
<dbReference type="PANTHER" id="PTHR12794">
    <property type="entry name" value="GEMIN2"/>
    <property type="match status" value="1"/>
</dbReference>
<dbReference type="Proteomes" id="UP000095287">
    <property type="component" value="Unplaced"/>
</dbReference>
<dbReference type="InterPro" id="IPR017364">
    <property type="entry name" value="GEMIN2"/>
</dbReference>